<dbReference type="OrthoDB" id="9792439at2"/>
<dbReference type="GO" id="GO:0098797">
    <property type="term" value="C:plasma membrane protein complex"/>
    <property type="evidence" value="ECO:0007669"/>
    <property type="project" value="TreeGrafter"/>
</dbReference>
<evidence type="ECO:0000256" key="4">
    <source>
        <dbReference type="ARBA" id="ARBA00022475"/>
    </source>
</evidence>
<dbReference type="eggNOG" id="COG0810">
    <property type="taxonomic scope" value="Bacteria"/>
</dbReference>
<gene>
    <name evidence="13" type="ORF">SCD_n02542</name>
</gene>
<keyword evidence="6 10" id="KW-0812">Transmembrane</keyword>
<evidence type="ECO:0000256" key="8">
    <source>
        <dbReference type="ARBA" id="ARBA00022989"/>
    </source>
</evidence>
<keyword evidence="5 10" id="KW-0997">Cell inner membrane</keyword>
<evidence type="ECO:0000256" key="7">
    <source>
        <dbReference type="ARBA" id="ARBA00022927"/>
    </source>
</evidence>
<dbReference type="EMBL" id="AP013066">
    <property type="protein sequence ID" value="BAN36344.1"/>
    <property type="molecule type" value="Genomic_DNA"/>
</dbReference>
<dbReference type="PROSITE" id="PS52015">
    <property type="entry name" value="TONB_CTD"/>
    <property type="match status" value="1"/>
</dbReference>
<dbReference type="NCBIfam" id="TIGR01352">
    <property type="entry name" value="tonB_Cterm"/>
    <property type="match status" value="1"/>
</dbReference>
<keyword evidence="3 10" id="KW-0813">Transport</keyword>
<evidence type="ECO:0000256" key="3">
    <source>
        <dbReference type="ARBA" id="ARBA00022448"/>
    </source>
</evidence>
<evidence type="ECO:0000256" key="5">
    <source>
        <dbReference type="ARBA" id="ARBA00022519"/>
    </source>
</evidence>
<dbReference type="AlphaFoldDB" id="S6ANC4"/>
<protein>
    <recommendedName>
        <fullName evidence="10">Protein TonB</fullName>
    </recommendedName>
</protein>
<evidence type="ECO:0000256" key="11">
    <source>
        <dbReference type="SAM" id="MobiDB-lite"/>
    </source>
</evidence>
<comment type="function">
    <text evidence="10">Interacts with outer membrane receptor proteins that carry out high-affinity binding and energy dependent uptake into the periplasmic space of specific substrates. It could act to transduce energy from the cytoplasmic membrane to specific energy-requiring processes in the outer membrane, resulting in the release into the periplasm of ligands bound by these outer membrane proteins.</text>
</comment>
<comment type="similarity">
    <text evidence="2 10">Belongs to the TonB family.</text>
</comment>
<dbReference type="PANTHER" id="PTHR33446">
    <property type="entry name" value="PROTEIN TONB-RELATED"/>
    <property type="match status" value="1"/>
</dbReference>
<dbReference type="Gene3D" id="3.30.1150.10">
    <property type="match status" value="1"/>
</dbReference>
<dbReference type="STRING" id="1163617.SCD_n02542"/>
<dbReference type="KEGG" id="sdr:SCD_n02542"/>
<evidence type="ECO:0000256" key="1">
    <source>
        <dbReference type="ARBA" id="ARBA00004383"/>
    </source>
</evidence>
<name>S6ANC4_SULDS</name>
<keyword evidence="8 10" id="KW-1133">Transmembrane helix</keyword>
<evidence type="ECO:0000256" key="10">
    <source>
        <dbReference type="RuleBase" id="RU362123"/>
    </source>
</evidence>
<dbReference type="PANTHER" id="PTHR33446:SF2">
    <property type="entry name" value="PROTEIN TONB"/>
    <property type="match status" value="1"/>
</dbReference>
<dbReference type="InterPro" id="IPR051045">
    <property type="entry name" value="TonB-dependent_transducer"/>
</dbReference>
<comment type="subcellular location">
    <subcellularLocation>
        <location evidence="1 10">Cell inner membrane</location>
        <topology evidence="1 10">Single-pass membrane protein</topology>
        <orientation evidence="1 10">Periplasmic side</orientation>
    </subcellularLocation>
</comment>
<keyword evidence="10" id="KW-0735">Signal-anchor</keyword>
<dbReference type="GO" id="GO:0031992">
    <property type="term" value="F:energy transducer activity"/>
    <property type="evidence" value="ECO:0007669"/>
    <property type="project" value="InterPro"/>
</dbReference>
<dbReference type="HOGENOM" id="CLU_076057_2_0_4"/>
<dbReference type="SUPFAM" id="SSF74653">
    <property type="entry name" value="TolA/TonB C-terminal domain"/>
    <property type="match status" value="1"/>
</dbReference>
<dbReference type="Pfam" id="PF03544">
    <property type="entry name" value="TonB_C"/>
    <property type="match status" value="1"/>
</dbReference>
<keyword evidence="7 10" id="KW-0653">Protein transport</keyword>
<dbReference type="RefSeq" id="WP_009207697.1">
    <property type="nucleotide sequence ID" value="NC_022357.1"/>
</dbReference>
<dbReference type="InterPro" id="IPR037682">
    <property type="entry name" value="TonB_C"/>
</dbReference>
<evidence type="ECO:0000313" key="14">
    <source>
        <dbReference type="Proteomes" id="UP000015559"/>
    </source>
</evidence>
<evidence type="ECO:0000256" key="9">
    <source>
        <dbReference type="ARBA" id="ARBA00023136"/>
    </source>
</evidence>
<dbReference type="GO" id="GO:0030288">
    <property type="term" value="C:outer membrane-bounded periplasmic space"/>
    <property type="evidence" value="ECO:0007669"/>
    <property type="project" value="InterPro"/>
</dbReference>
<organism evidence="13 14">
    <name type="scientific">Sulfuricella denitrificans (strain DSM 22764 / NBRC 105220 / skB26)</name>
    <dbReference type="NCBI Taxonomy" id="1163617"/>
    <lineage>
        <taxon>Bacteria</taxon>
        <taxon>Pseudomonadati</taxon>
        <taxon>Pseudomonadota</taxon>
        <taxon>Betaproteobacteria</taxon>
        <taxon>Nitrosomonadales</taxon>
        <taxon>Sulfuricellaceae</taxon>
        <taxon>Sulfuricella</taxon>
    </lineage>
</organism>
<sequence length="222" mass="24292">MMQVESDREWPRWLPSFGLVVLLHATVWWGYTHFKSELIPPRPLPVVQVSLIAPPAPTEPKVVPLQPPPPKVERQPKPVVKKAVSAPTPVPVMQPVVEHALQQAPVAIAQPSPPAPSPPAAPAPEPVLELPRYNAAYLSNPPPAYPLAARRRGIEGTVLVRAEISAGGECQRAELKKTSGHEMLDHAALEAVKKWRFMPAKRGSQAVVAWVEVPITFKLENN</sequence>
<dbReference type="GO" id="GO:0015891">
    <property type="term" value="P:siderophore transport"/>
    <property type="evidence" value="ECO:0007669"/>
    <property type="project" value="InterPro"/>
</dbReference>
<dbReference type="GO" id="GO:0015031">
    <property type="term" value="P:protein transport"/>
    <property type="evidence" value="ECO:0007669"/>
    <property type="project" value="UniProtKB-UniRule"/>
</dbReference>
<keyword evidence="14" id="KW-1185">Reference proteome</keyword>
<evidence type="ECO:0000256" key="2">
    <source>
        <dbReference type="ARBA" id="ARBA00006555"/>
    </source>
</evidence>
<dbReference type="InterPro" id="IPR003538">
    <property type="entry name" value="TonB"/>
</dbReference>
<feature type="domain" description="TonB C-terminal" evidence="12">
    <location>
        <begin position="130"/>
        <end position="222"/>
    </location>
</feature>
<keyword evidence="4 10" id="KW-1003">Cell membrane</keyword>
<evidence type="ECO:0000313" key="13">
    <source>
        <dbReference type="EMBL" id="BAN36344.1"/>
    </source>
</evidence>
<keyword evidence="9 10" id="KW-0472">Membrane</keyword>
<reference evidence="13 14" key="1">
    <citation type="journal article" date="2012" name="Appl. Environ. Microbiol.">
        <title>Draft genome sequence of a psychrotolerant sulfur-oxidizing bacterium, Sulfuricella denitrificans skB26, and proteomic insights into cold adaptation.</title>
        <authorList>
            <person name="Watanabe T."/>
            <person name="Kojima H."/>
            <person name="Fukui M."/>
        </authorList>
    </citation>
    <scope>NUCLEOTIDE SEQUENCE [LARGE SCALE GENOMIC DNA]</scope>
    <source>
        <strain evidence="14">skB26</strain>
    </source>
</reference>
<feature type="region of interest" description="Disordered" evidence="11">
    <location>
        <begin position="59"/>
        <end position="79"/>
    </location>
</feature>
<proteinExistence type="inferred from homology"/>
<dbReference type="Proteomes" id="UP000015559">
    <property type="component" value="Chromosome"/>
</dbReference>
<evidence type="ECO:0000259" key="12">
    <source>
        <dbReference type="PROSITE" id="PS52015"/>
    </source>
</evidence>
<dbReference type="InterPro" id="IPR006260">
    <property type="entry name" value="TonB/TolA_C"/>
</dbReference>
<dbReference type="PRINTS" id="PR01374">
    <property type="entry name" value="TONBPROTEIN"/>
</dbReference>
<evidence type="ECO:0000256" key="6">
    <source>
        <dbReference type="ARBA" id="ARBA00022692"/>
    </source>
</evidence>
<feature type="transmembrane region" description="Helical" evidence="10">
    <location>
        <begin position="12"/>
        <end position="31"/>
    </location>
</feature>
<dbReference type="GO" id="GO:0055085">
    <property type="term" value="P:transmembrane transport"/>
    <property type="evidence" value="ECO:0007669"/>
    <property type="project" value="InterPro"/>
</dbReference>
<accession>S6ANC4</accession>